<dbReference type="NCBIfam" id="TIGR01856">
    <property type="entry name" value="hisJ_fam"/>
    <property type="match status" value="1"/>
</dbReference>
<dbReference type="EMBL" id="JAPQER010000001">
    <property type="protein sequence ID" value="MCY6482877.1"/>
    <property type="molecule type" value="Genomic_DNA"/>
</dbReference>
<keyword evidence="11" id="KW-1185">Reference proteome</keyword>
<dbReference type="SUPFAM" id="SSF89550">
    <property type="entry name" value="PHP domain-like"/>
    <property type="match status" value="1"/>
</dbReference>
<evidence type="ECO:0000256" key="4">
    <source>
        <dbReference type="ARBA" id="ARBA00022605"/>
    </source>
</evidence>
<dbReference type="RefSeq" id="WP_268039147.1">
    <property type="nucleotide sequence ID" value="NZ_JAPQER010000001.1"/>
</dbReference>
<proteinExistence type="inferred from homology"/>
<evidence type="ECO:0000256" key="2">
    <source>
        <dbReference type="ARBA" id="ARBA00009152"/>
    </source>
</evidence>
<dbReference type="Proteomes" id="UP001078443">
    <property type="component" value="Unassembled WGS sequence"/>
</dbReference>
<dbReference type="InterPro" id="IPR010140">
    <property type="entry name" value="Histidinol_P_phosphatase_HisJ"/>
</dbReference>
<dbReference type="Pfam" id="PF02811">
    <property type="entry name" value="PHP"/>
    <property type="match status" value="1"/>
</dbReference>
<sequence length="255" mass="30215">MFDSHMHTSFSSDSEMNIESAIKKGQDLDIGLIVTDHYDYNFPIEGEFIFDVNTYFDTYSKYRNDKLLLGIELGMKEDALEENKKLCEKYKFDYVIGSIHVINNIDIYEELFYKGKSKKEVYLQYFNAMLNCVKSHDFIDSLGHIDYISRYARFPDTEIYYNEYKEVISEILKTIINNDIVLELNAKRLNNNKNIKEMINIYKRYYELGGKYVTLGSDAHTSENIAINFNNARYILEECKLKDIYFKNRNKNFNI</sequence>
<evidence type="ECO:0000259" key="9">
    <source>
        <dbReference type="Pfam" id="PF02811"/>
    </source>
</evidence>
<evidence type="ECO:0000256" key="6">
    <source>
        <dbReference type="ARBA" id="ARBA00023102"/>
    </source>
</evidence>
<dbReference type="NCBIfam" id="NF004086">
    <property type="entry name" value="PRK05588.1"/>
    <property type="match status" value="1"/>
</dbReference>
<gene>
    <name evidence="10" type="ORF">OW763_00725</name>
</gene>
<organism evidence="10 11">
    <name type="scientific">Clostridium aestuarii</name>
    <dbReference type="NCBI Taxonomy" id="338193"/>
    <lineage>
        <taxon>Bacteria</taxon>
        <taxon>Bacillati</taxon>
        <taxon>Bacillota</taxon>
        <taxon>Clostridia</taxon>
        <taxon>Eubacteriales</taxon>
        <taxon>Clostridiaceae</taxon>
        <taxon>Clostridium</taxon>
    </lineage>
</organism>
<keyword evidence="5 8" id="KW-0378">Hydrolase</keyword>
<evidence type="ECO:0000313" key="10">
    <source>
        <dbReference type="EMBL" id="MCY6482877.1"/>
    </source>
</evidence>
<evidence type="ECO:0000256" key="5">
    <source>
        <dbReference type="ARBA" id="ARBA00022801"/>
    </source>
</evidence>
<evidence type="ECO:0000256" key="7">
    <source>
        <dbReference type="ARBA" id="ARBA00049158"/>
    </source>
</evidence>
<dbReference type="InterPro" id="IPR016195">
    <property type="entry name" value="Pol/histidinol_Pase-like"/>
</dbReference>
<keyword evidence="4 8" id="KW-0028">Amino-acid biosynthesis</keyword>
<reference evidence="10" key="1">
    <citation type="submission" date="2022-12" db="EMBL/GenBank/DDBJ databases">
        <authorList>
            <person name="Wang J."/>
        </authorList>
    </citation>
    <scope>NUCLEOTIDE SEQUENCE</scope>
    <source>
        <strain evidence="10">HY-45-18</strain>
    </source>
</reference>
<comment type="caution">
    <text evidence="10">The sequence shown here is derived from an EMBL/GenBank/DDBJ whole genome shotgun (WGS) entry which is preliminary data.</text>
</comment>
<dbReference type="Gene3D" id="3.20.20.140">
    <property type="entry name" value="Metal-dependent hydrolases"/>
    <property type="match status" value="1"/>
</dbReference>
<accession>A0ABT4CVN4</accession>
<dbReference type="PANTHER" id="PTHR21039:SF0">
    <property type="entry name" value="HISTIDINOL-PHOSPHATASE"/>
    <property type="match status" value="1"/>
</dbReference>
<comment type="pathway">
    <text evidence="1 8">Amino-acid biosynthesis; L-histidine biosynthesis; L-histidine from 5-phospho-alpha-D-ribose 1-diphosphate: step 8/9.</text>
</comment>
<evidence type="ECO:0000256" key="1">
    <source>
        <dbReference type="ARBA" id="ARBA00004970"/>
    </source>
</evidence>
<comment type="similarity">
    <text evidence="2 8">Belongs to the PHP hydrolase family. HisK subfamily.</text>
</comment>
<keyword evidence="6 8" id="KW-0368">Histidine biosynthesis</keyword>
<evidence type="ECO:0000256" key="3">
    <source>
        <dbReference type="ARBA" id="ARBA00013085"/>
    </source>
</evidence>
<evidence type="ECO:0000313" key="11">
    <source>
        <dbReference type="Proteomes" id="UP001078443"/>
    </source>
</evidence>
<comment type="catalytic activity">
    <reaction evidence="7 8">
        <text>L-histidinol phosphate + H2O = L-histidinol + phosphate</text>
        <dbReference type="Rhea" id="RHEA:14465"/>
        <dbReference type="ChEBI" id="CHEBI:15377"/>
        <dbReference type="ChEBI" id="CHEBI:43474"/>
        <dbReference type="ChEBI" id="CHEBI:57699"/>
        <dbReference type="ChEBI" id="CHEBI:57980"/>
        <dbReference type="EC" id="3.1.3.15"/>
    </reaction>
</comment>
<feature type="domain" description="PHP" evidence="9">
    <location>
        <begin position="3"/>
        <end position="186"/>
    </location>
</feature>
<name>A0ABT4CVN4_9CLOT</name>
<protein>
    <recommendedName>
        <fullName evidence="3 8">Histidinol-phosphatase</fullName>
        <shortName evidence="8">HolPase</shortName>
        <ecNumber evidence="3 8">3.1.3.15</ecNumber>
    </recommendedName>
</protein>
<dbReference type="EC" id="3.1.3.15" evidence="3 8"/>
<dbReference type="InterPro" id="IPR004013">
    <property type="entry name" value="PHP_dom"/>
</dbReference>
<dbReference type="PANTHER" id="PTHR21039">
    <property type="entry name" value="HISTIDINOL PHOSPHATASE-RELATED"/>
    <property type="match status" value="1"/>
</dbReference>
<evidence type="ECO:0000256" key="8">
    <source>
        <dbReference type="RuleBase" id="RU366003"/>
    </source>
</evidence>